<accession>X0XQ30</accession>
<dbReference type="Pfam" id="PF02126">
    <property type="entry name" value="PTE"/>
    <property type="match status" value="1"/>
</dbReference>
<dbReference type="PANTHER" id="PTHR10819">
    <property type="entry name" value="PHOSPHOTRIESTERASE-RELATED"/>
    <property type="match status" value="1"/>
</dbReference>
<dbReference type="GO" id="GO:0016787">
    <property type="term" value="F:hydrolase activity"/>
    <property type="evidence" value="ECO:0007669"/>
    <property type="project" value="UniProtKB-KW"/>
</dbReference>
<dbReference type="SUPFAM" id="SSF51556">
    <property type="entry name" value="Metallo-dependent hydrolases"/>
    <property type="match status" value="1"/>
</dbReference>
<proteinExistence type="predicted"/>
<evidence type="ECO:0008006" key="4">
    <source>
        <dbReference type="Google" id="ProtNLM"/>
    </source>
</evidence>
<keyword evidence="1" id="KW-0479">Metal-binding</keyword>
<dbReference type="GO" id="GO:0008270">
    <property type="term" value="F:zinc ion binding"/>
    <property type="evidence" value="ECO:0007669"/>
    <property type="project" value="InterPro"/>
</dbReference>
<gene>
    <name evidence="3" type="ORF">S01H1_69282</name>
</gene>
<protein>
    <recommendedName>
        <fullName evidence="4">Phosphotriesterase-related protein</fullName>
    </recommendedName>
</protein>
<keyword evidence="2" id="KW-0378">Hydrolase</keyword>
<sequence>PLKDSERKVLRASAAAQRGTGAALNIHPTFSEDGVLEIIKILGDNGADLSRTVISHQEYLGINNRTIYRKLVDAGCYIEFDTLGHPIVPLLDASTEGRLVGKRSEVDRINEIKSLIDEGYLNHILISQDVCGKLLYVTYGGYGYAHILRNVVPWMRRAGISDEQIHTMMVENPKRVLPFTPVKE</sequence>
<evidence type="ECO:0000313" key="3">
    <source>
        <dbReference type="EMBL" id="GAG38773.1"/>
    </source>
</evidence>
<dbReference type="EMBL" id="BARS01045990">
    <property type="protein sequence ID" value="GAG38773.1"/>
    <property type="molecule type" value="Genomic_DNA"/>
</dbReference>
<dbReference type="PANTHER" id="PTHR10819:SF3">
    <property type="entry name" value="PHOSPHOTRIESTERASE-RELATED PROTEIN"/>
    <property type="match status" value="1"/>
</dbReference>
<reference evidence="3" key="1">
    <citation type="journal article" date="2014" name="Front. Microbiol.">
        <title>High frequency of phylogenetically diverse reductive dehalogenase-homologous genes in deep subseafloor sedimentary metagenomes.</title>
        <authorList>
            <person name="Kawai M."/>
            <person name="Futagami T."/>
            <person name="Toyoda A."/>
            <person name="Takaki Y."/>
            <person name="Nishi S."/>
            <person name="Hori S."/>
            <person name="Arai W."/>
            <person name="Tsubouchi T."/>
            <person name="Morono Y."/>
            <person name="Uchiyama I."/>
            <person name="Ito T."/>
            <person name="Fujiyama A."/>
            <person name="Inagaki F."/>
            <person name="Takami H."/>
        </authorList>
    </citation>
    <scope>NUCLEOTIDE SEQUENCE</scope>
    <source>
        <strain evidence="3">Expedition CK06-06</strain>
    </source>
</reference>
<dbReference type="InterPro" id="IPR001559">
    <property type="entry name" value="Phosphotriesterase"/>
</dbReference>
<comment type="caution">
    <text evidence="3">The sequence shown here is derived from an EMBL/GenBank/DDBJ whole genome shotgun (WGS) entry which is preliminary data.</text>
</comment>
<evidence type="ECO:0000256" key="1">
    <source>
        <dbReference type="ARBA" id="ARBA00022723"/>
    </source>
</evidence>
<dbReference type="Gene3D" id="3.20.20.140">
    <property type="entry name" value="Metal-dependent hydrolases"/>
    <property type="match status" value="1"/>
</dbReference>
<name>X0XQ30_9ZZZZ</name>
<dbReference type="AlphaFoldDB" id="X0XQ30"/>
<dbReference type="PROSITE" id="PS51347">
    <property type="entry name" value="PHOSPHOTRIESTERASE_2"/>
    <property type="match status" value="1"/>
</dbReference>
<organism evidence="3">
    <name type="scientific">marine sediment metagenome</name>
    <dbReference type="NCBI Taxonomy" id="412755"/>
    <lineage>
        <taxon>unclassified sequences</taxon>
        <taxon>metagenomes</taxon>
        <taxon>ecological metagenomes</taxon>
    </lineage>
</organism>
<evidence type="ECO:0000256" key="2">
    <source>
        <dbReference type="ARBA" id="ARBA00022801"/>
    </source>
</evidence>
<dbReference type="InterPro" id="IPR032466">
    <property type="entry name" value="Metal_Hydrolase"/>
</dbReference>
<feature type="non-terminal residue" evidence="3">
    <location>
        <position position="1"/>
    </location>
</feature>